<evidence type="ECO:0000259" key="2">
    <source>
        <dbReference type="Pfam" id="PF00535"/>
    </source>
</evidence>
<dbReference type="PANTHER" id="PTHR43685">
    <property type="entry name" value="GLYCOSYLTRANSFERASE"/>
    <property type="match status" value="1"/>
</dbReference>
<keyword evidence="3" id="KW-0808">Transferase</keyword>
<feature type="domain" description="Glycosyltransferase 2-like" evidence="2">
    <location>
        <begin position="12"/>
        <end position="155"/>
    </location>
</feature>
<dbReference type="Gene3D" id="3.90.550.10">
    <property type="entry name" value="Spore Coat Polysaccharide Biosynthesis Protein SpsA, Chain A"/>
    <property type="match status" value="1"/>
</dbReference>
<dbReference type="InterPro" id="IPR050834">
    <property type="entry name" value="Glycosyltransf_2"/>
</dbReference>
<dbReference type="EMBL" id="SGWW01000002">
    <property type="protein sequence ID" value="RZS57550.1"/>
    <property type="molecule type" value="Genomic_DNA"/>
</dbReference>
<dbReference type="OrthoDB" id="1757142at2"/>
<feature type="transmembrane region" description="Helical" evidence="1">
    <location>
        <begin position="315"/>
        <end position="337"/>
    </location>
</feature>
<protein>
    <submittedName>
        <fullName evidence="3">Cellulose synthase/poly-beta-1,6-N-acetylglucosamine synthase-like glycosyltransferase</fullName>
    </submittedName>
</protein>
<keyword evidence="1" id="KW-0472">Membrane</keyword>
<evidence type="ECO:0000313" key="3">
    <source>
        <dbReference type="EMBL" id="RZS57550.1"/>
    </source>
</evidence>
<dbReference type="Proteomes" id="UP000293519">
    <property type="component" value="Unassembled WGS sequence"/>
</dbReference>
<comment type="caution">
    <text evidence="3">The sequence shown here is derived from an EMBL/GenBank/DDBJ whole genome shotgun (WGS) entry which is preliminary data.</text>
</comment>
<keyword evidence="4" id="KW-1185">Reference proteome</keyword>
<accession>A0A4V2EWX9</accession>
<keyword evidence="1" id="KW-0812">Transmembrane</keyword>
<dbReference type="CDD" id="cd02525">
    <property type="entry name" value="Succinoglycan_BP_ExoA"/>
    <property type="match status" value="1"/>
</dbReference>
<feature type="transmembrane region" description="Helical" evidence="1">
    <location>
        <begin position="249"/>
        <end position="275"/>
    </location>
</feature>
<reference evidence="3 4" key="1">
    <citation type="journal article" date="2015" name="Stand. Genomic Sci.">
        <title>Genomic Encyclopedia of Bacterial and Archaeal Type Strains, Phase III: the genomes of soil and plant-associated and newly described type strains.</title>
        <authorList>
            <person name="Whitman W.B."/>
            <person name="Woyke T."/>
            <person name="Klenk H.P."/>
            <person name="Zhou Y."/>
            <person name="Lilburn T.G."/>
            <person name="Beck B.J."/>
            <person name="De Vos P."/>
            <person name="Vandamme P."/>
            <person name="Eisen J.A."/>
            <person name="Garrity G."/>
            <person name="Hugenholtz P."/>
            <person name="Kyrpides N.C."/>
        </authorList>
    </citation>
    <scope>NUCLEOTIDE SEQUENCE [LARGE SCALE GENOMIC DNA]</scope>
    <source>
        <strain evidence="3 4">CV2</strain>
    </source>
</reference>
<proteinExistence type="predicted"/>
<evidence type="ECO:0000313" key="4">
    <source>
        <dbReference type="Proteomes" id="UP000293519"/>
    </source>
</evidence>
<dbReference type="GO" id="GO:0016740">
    <property type="term" value="F:transferase activity"/>
    <property type="evidence" value="ECO:0007669"/>
    <property type="project" value="UniProtKB-KW"/>
</dbReference>
<dbReference type="AlphaFoldDB" id="A0A4V2EWX9"/>
<sequence>MAEPDTTPPGVSYVMPVYNEIHYIDDAIDSVLAQGYDGPTELVLALGPSTDGTNERVRARAADDPRIRIVENPDMAIPIGLNRAIRASRYPIVVRVDAHTELSDNYTALGVETLERTGAASVGGVMVATGRTAFQRAVARGYNSPLGLGGASYHVGGDEGPAESAYLGIMRRDELLDIGLYDENINRGEDWELNKRLRDAGHLVWLNPALRVTYWPRDTWQKLARQFRATGIWRGEIVRRSGGRSPLRYYAPPALVAASALSLLGVLALATGLLAPDTGPIALAVLTAPTALYLALLAALLLVRSSGETLRERAAFVVVVATMHFAWGAGFIGGALFGARGSVDRSRTES</sequence>
<dbReference type="PANTHER" id="PTHR43685:SF2">
    <property type="entry name" value="GLYCOSYLTRANSFERASE 2-LIKE DOMAIN-CONTAINING PROTEIN"/>
    <property type="match status" value="1"/>
</dbReference>
<dbReference type="Pfam" id="PF00535">
    <property type="entry name" value="Glycos_transf_2"/>
    <property type="match status" value="1"/>
</dbReference>
<dbReference type="RefSeq" id="WP_130485105.1">
    <property type="nucleotide sequence ID" value="NZ_SGWW01000002.1"/>
</dbReference>
<evidence type="ECO:0000256" key="1">
    <source>
        <dbReference type="SAM" id="Phobius"/>
    </source>
</evidence>
<dbReference type="SUPFAM" id="SSF53448">
    <property type="entry name" value="Nucleotide-diphospho-sugar transferases"/>
    <property type="match status" value="1"/>
</dbReference>
<gene>
    <name evidence="3" type="ORF">EV141_1264</name>
</gene>
<dbReference type="InterPro" id="IPR029044">
    <property type="entry name" value="Nucleotide-diphossugar_trans"/>
</dbReference>
<dbReference type="InterPro" id="IPR001173">
    <property type="entry name" value="Glyco_trans_2-like"/>
</dbReference>
<feature type="transmembrane region" description="Helical" evidence="1">
    <location>
        <begin position="281"/>
        <end position="303"/>
    </location>
</feature>
<name>A0A4V2EWX9_9MICO</name>
<keyword evidence="1" id="KW-1133">Transmembrane helix</keyword>
<organism evidence="3 4">
    <name type="scientific">Microcella putealis</name>
    <dbReference type="NCBI Taxonomy" id="337005"/>
    <lineage>
        <taxon>Bacteria</taxon>
        <taxon>Bacillati</taxon>
        <taxon>Actinomycetota</taxon>
        <taxon>Actinomycetes</taxon>
        <taxon>Micrococcales</taxon>
        <taxon>Microbacteriaceae</taxon>
        <taxon>Microcella</taxon>
    </lineage>
</organism>